<keyword evidence="2" id="KW-0472">Membrane</keyword>
<feature type="transmembrane region" description="Helical" evidence="2">
    <location>
        <begin position="7"/>
        <end position="26"/>
    </location>
</feature>
<name>A0A9P5Y935_9AGAR</name>
<organism evidence="3 4">
    <name type="scientific">Collybia nuda</name>
    <dbReference type="NCBI Taxonomy" id="64659"/>
    <lineage>
        <taxon>Eukaryota</taxon>
        <taxon>Fungi</taxon>
        <taxon>Dikarya</taxon>
        <taxon>Basidiomycota</taxon>
        <taxon>Agaricomycotina</taxon>
        <taxon>Agaricomycetes</taxon>
        <taxon>Agaricomycetidae</taxon>
        <taxon>Agaricales</taxon>
        <taxon>Tricholomatineae</taxon>
        <taxon>Clitocybaceae</taxon>
        <taxon>Collybia</taxon>
    </lineage>
</organism>
<sequence>MSHHIINIYLFVLAFLYFQSFALTLHSPTTPIPYGLYFNLTWTAEREDPATIRIISTNLNTAKSSLLANVNISDGNVLTRIMPDTPSSLPGLFSLQAVDSHNTARILDTFNLATIPTAVSSTKHEGSHLGAIIGGIFGSLAAMTLLVVGFLIHRRNHRHNHTLSIRIPDIDERVAAQTQQGPLQNISKLPLLTSFTEWETQVHGAMAKAHQQSSNMGSQPSSRVHNRLGSSTNTASVTSDDL</sequence>
<evidence type="ECO:0000313" key="4">
    <source>
        <dbReference type="Proteomes" id="UP000807353"/>
    </source>
</evidence>
<feature type="region of interest" description="Disordered" evidence="1">
    <location>
        <begin position="203"/>
        <end position="242"/>
    </location>
</feature>
<dbReference type="AlphaFoldDB" id="A0A9P5Y935"/>
<comment type="caution">
    <text evidence="3">The sequence shown here is derived from an EMBL/GenBank/DDBJ whole genome shotgun (WGS) entry which is preliminary data.</text>
</comment>
<evidence type="ECO:0000256" key="2">
    <source>
        <dbReference type="SAM" id="Phobius"/>
    </source>
</evidence>
<proteinExistence type="predicted"/>
<protein>
    <submittedName>
        <fullName evidence="3">Uncharacterized protein</fullName>
    </submittedName>
</protein>
<keyword evidence="4" id="KW-1185">Reference proteome</keyword>
<dbReference type="Proteomes" id="UP000807353">
    <property type="component" value="Unassembled WGS sequence"/>
</dbReference>
<accession>A0A9P5Y935</accession>
<gene>
    <name evidence="3" type="ORF">BDZ94DRAFT_1255954</name>
</gene>
<dbReference type="EMBL" id="MU150253">
    <property type="protein sequence ID" value="KAF9464533.1"/>
    <property type="molecule type" value="Genomic_DNA"/>
</dbReference>
<feature type="compositionally biased region" description="Polar residues" evidence="1">
    <location>
        <begin position="210"/>
        <end position="242"/>
    </location>
</feature>
<reference evidence="3" key="1">
    <citation type="submission" date="2020-11" db="EMBL/GenBank/DDBJ databases">
        <authorList>
            <consortium name="DOE Joint Genome Institute"/>
            <person name="Ahrendt S."/>
            <person name="Riley R."/>
            <person name="Andreopoulos W."/>
            <person name="Labutti K."/>
            <person name="Pangilinan J."/>
            <person name="Ruiz-Duenas F.J."/>
            <person name="Barrasa J.M."/>
            <person name="Sanchez-Garcia M."/>
            <person name="Camarero S."/>
            <person name="Miyauchi S."/>
            <person name="Serrano A."/>
            <person name="Linde D."/>
            <person name="Babiker R."/>
            <person name="Drula E."/>
            <person name="Ayuso-Fernandez I."/>
            <person name="Pacheco R."/>
            <person name="Padilla G."/>
            <person name="Ferreira P."/>
            <person name="Barriuso J."/>
            <person name="Kellner H."/>
            <person name="Castanera R."/>
            <person name="Alfaro M."/>
            <person name="Ramirez L."/>
            <person name="Pisabarro A.G."/>
            <person name="Kuo A."/>
            <person name="Tritt A."/>
            <person name="Lipzen A."/>
            <person name="He G."/>
            <person name="Yan M."/>
            <person name="Ng V."/>
            <person name="Cullen D."/>
            <person name="Martin F."/>
            <person name="Rosso M.-N."/>
            <person name="Henrissat B."/>
            <person name="Hibbett D."/>
            <person name="Martinez A.T."/>
            <person name="Grigoriev I.V."/>
        </authorList>
    </citation>
    <scope>NUCLEOTIDE SEQUENCE</scope>
    <source>
        <strain evidence="3">CBS 247.69</strain>
    </source>
</reference>
<dbReference type="CDD" id="cd12087">
    <property type="entry name" value="TM_EGFR-like"/>
    <property type="match status" value="1"/>
</dbReference>
<keyword evidence="2" id="KW-1133">Transmembrane helix</keyword>
<evidence type="ECO:0000313" key="3">
    <source>
        <dbReference type="EMBL" id="KAF9464533.1"/>
    </source>
</evidence>
<feature type="transmembrane region" description="Helical" evidence="2">
    <location>
        <begin position="129"/>
        <end position="152"/>
    </location>
</feature>
<keyword evidence="2" id="KW-0812">Transmembrane</keyword>
<evidence type="ECO:0000256" key="1">
    <source>
        <dbReference type="SAM" id="MobiDB-lite"/>
    </source>
</evidence>